<sequence>MTAEFLWYIPNQVEPGHRGDDAIRGHNSLDRLTELALLTERHGWGG</sequence>
<gene>
    <name evidence="1" type="ORF">E1261_32355</name>
</gene>
<dbReference type="AlphaFoldDB" id="A0A4R4PIP5"/>
<evidence type="ECO:0000313" key="2">
    <source>
        <dbReference type="Proteomes" id="UP000295075"/>
    </source>
</evidence>
<name>A0A4R4PIP5_9ACTN</name>
<dbReference type="EMBL" id="SMKA01000206">
    <property type="protein sequence ID" value="TDC21872.1"/>
    <property type="molecule type" value="Genomic_DNA"/>
</dbReference>
<comment type="caution">
    <text evidence="1">The sequence shown here is derived from an EMBL/GenBank/DDBJ whole genome shotgun (WGS) entry which is preliminary data.</text>
</comment>
<reference evidence="1 2" key="1">
    <citation type="submission" date="2019-03" db="EMBL/GenBank/DDBJ databases">
        <title>Draft genome sequences of novel Actinobacteria.</title>
        <authorList>
            <person name="Sahin N."/>
            <person name="Ay H."/>
            <person name="Saygin H."/>
        </authorList>
    </citation>
    <scope>NUCLEOTIDE SEQUENCE [LARGE SCALE GENOMIC DNA]</scope>
    <source>
        <strain evidence="1 2">JCM 30547</strain>
    </source>
</reference>
<feature type="non-terminal residue" evidence="1">
    <location>
        <position position="46"/>
    </location>
</feature>
<proteinExistence type="predicted"/>
<keyword evidence="2" id="KW-1185">Reference proteome</keyword>
<dbReference type="GO" id="GO:0004497">
    <property type="term" value="F:monooxygenase activity"/>
    <property type="evidence" value="ECO:0007669"/>
    <property type="project" value="UniProtKB-KW"/>
</dbReference>
<protein>
    <submittedName>
        <fullName evidence="1">Alkanesulfonate monooxygenase</fullName>
    </submittedName>
</protein>
<accession>A0A4R4PIP5</accession>
<evidence type="ECO:0000313" key="1">
    <source>
        <dbReference type="EMBL" id="TDC21872.1"/>
    </source>
</evidence>
<keyword evidence="1" id="KW-0503">Monooxygenase</keyword>
<dbReference type="Proteomes" id="UP000295075">
    <property type="component" value="Unassembled WGS sequence"/>
</dbReference>
<keyword evidence="1" id="KW-0560">Oxidoreductase</keyword>
<organism evidence="1 2">
    <name type="scientific">Kribbella albertanoniae</name>
    <dbReference type="NCBI Taxonomy" id="1266829"/>
    <lineage>
        <taxon>Bacteria</taxon>
        <taxon>Bacillati</taxon>
        <taxon>Actinomycetota</taxon>
        <taxon>Actinomycetes</taxon>
        <taxon>Propionibacteriales</taxon>
        <taxon>Kribbellaceae</taxon>
        <taxon>Kribbella</taxon>
    </lineage>
</organism>